<accession>A0A9Q3CUD1</accession>
<name>A0A9Q3CUD1_9BASI</name>
<dbReference type="OrthoDB" id="5582182at2759"/>
<organism evidence="2 3">
    <name type="scientific">Austropuccinia psidii MF-1</name>
    <dbReference type="NCBI Taxonomy" id="1389203"/>
    <lineage>
        <taxon>Eukaryota</taxon>
        <taxon>Fungi</taxon>
        <taxon>Dikarya</taxon>
        <taxon>Basidiomycota</taxon>
        <taxon>Pucciniomycotina</taxon>
        <taxon>Pucciniomycetes</taxon>
        <taxon>Pucciniales</taxon>
        <taxon>Sphaerophragmiaceae</taxon>
        <taxon>Austropuccinia</taxon>
    </lineage>
</organism>
<comment type="caution">
    <text evidence="2">The sequence shown here is derived from an EMBL/GenBank/DDBJ whole genome shotgun (WGS) entry which is preliminary data.</text>
</comment>
<feature type="region of interest" description="Disordered" evidence="1">
    <location>
        <begin position="55"/>
        <end position="105"/>
    </location>
</feature>
<protein>
    <submittedName>
        <fullName evidence="2">Uncharacterized protein</fullName>
    </submittedName>
</protein>
<evidence type="ECO:0000313" key="2">
    <source>
        <dbReference type="EMBL" id="MBW0491474.1"/>
    </source>
</evidence>
<dbReference type="Proteomes" id="UP000765509">
    <property type="component" value="Unassembled WGS sequence"/>
</dbReference>
<dbReference type="EMBL" id="AVOT02011101">
    <property type="protein sequence ID" value="MBW0491474.1"/>
    <property type="molecule type" value="Genomic_DNA"/>
</dbReference>
<gene>
    <name evidence="2" type="ORF">O181_031189</name>
</gene>
<keyword evidence="3" id="KW-1185">Reference proteome</keyword>
<evidence type="ECO:0000313" key="3">
    <source>
        <dbReference type="Proteomes" id="UP000765509"/>
    </source>
</evidence>
<feature type="compositionally biased region" description="Low complexity" evidence="1">
    <location>
        <begin position="72"/>
        <end position="81"/>
    </location>
</feature>
<evidence type="ECO:0000256" key="1">
    <source>
        <dbReference type="SAM" id="MobiDB-lite"/>
    </source>
</evidence>
<sequence>MSRIGDWGKRAYIDSDGRGLASILLDKWASHPGSCDTLQAWMNITLELDTRYHERKKEKGIDQSKNPSVTGSHSSRPPQDSSSKKTHHKKSKKVKNFQVSKDMPHASLLNKENKSIVSEKERRNKEGLCTYCGGNHPIDNCFKSPQNRPESSRGFTNNQEKALVGIMMCSMVLTYFLQ</sequence>
<dbReference type="AlphaFoldDB" id="A0A9Q3CUD1"/>
<proteinExistence type="predicted"/>
<feature type="compositionally biased region" description="Basic residues" evidence="1">
    <location>
        <begin position="84"/>
        <end position="95"/>
    </location>
</feature>
<reference evidence="2" key="1">
    <citation type="submission" date="2021-03" db="EMBL/GenBank/DDBJ databases">
        <title>Draft genome sequence of rust myrtle Austropuccinia psidii MF-1, a brazilian biotype.</title>
        <authorList>
            <person name="Quecine M.C."/>
            <person name="Pachon D.M.R."/>
            <person name="Bonatelli M.L."/>
            <person name="Correr F.H."/>
            <person name="Franceschini L.M."/>
            <person name="Leite T.F."/>
            <person name="Margarido G.R.A."/>
            <person name="Almeida C.A."/>
            <person name="Ferrarezi J.A."/>
            <person name="Labate C.A."/>
        </authorList>
    </citation>
    <scope>NUCLEOTIDE SEQUENCE</scope>
    <source>
        <strain evidence="2">MF-1</strain>
    </source>
</reference>